<feature type="compositionally biased region" description="Polar residues" evidence="1">
    <location>
        <begin position="40"/>
        <end position="53"/>
    </location>
</feature>
<feature type="region of interest" description="Disordered" evidence="1">
    <location>
        <begin position="169"/>
        <end position="305"/>
    </location>
</feature>
<feature type="compositionally biased region" description="Low complexity" evidence="1">
    <location>
        <begin position="72"/>
        <end position="84"/>
    </location>
</feature>
<feature type="region of interest" description="Disordered" evidence="1">
    <location>
        <begin position="885"/>
        <end position="936"/>
    </location>
</feature>
<feature type="compositionally biased region" description="Polar residues" evidence="1">
    <location>
        <begin position="624"/>
        <end position="635"/>
    </location>
</feature>
<feature type="compositionally biased region" description="Polar residues" evidence="1">
    <location>
        <begin position="916"/>
        <end position="926"/>
    </location>
</feature>
<organism evidence="2 3">
    <name type="scientific">Ceratocystis fimbriata CBS 114723</name>
    <dbReference type="NCBI Taxonomy" id="1035309"/>
    <lineage>
        <taxon>Eukaryota</taxon>
        <taxon>Fungi</taxon>
        <taxon>Dikarya</taxon>
        <taxon>Ascomycota</taxon>
        <taxon>Pezizomycotina</taxon>
        <taxon>Sordariomycetes</taxon>
        <taxon>Hypocreomycetidae</taxon>
        <taxon>Microascales</taxon>
        <taxon>Ceratocystidaceae</taxon>
        <taxon>Ceratocystis</taxon>
    </lineage>
</organism>
<feature type="compositionally biased region" description="Basic residues" evidence="1">
    <location>
        <begin position="1"/>
        <end position="15"/>
    </location>
</feature>
<protein>
    <submittedName>
        <fullName evidence="2">Uncharacterized protein</fullName>
    </submittedName>
</protein>
<gene>
    <name evidence="2" type="ORF">CFIMG_007376RA00001</name>
</gene>
<feature type="compositionally biased region" description="Low complexity" evidence="1">
    <location>
        <begin position="643"/>
        <end position="657"/>
    </location>
</feature>
<feature type="region of interest" description="Disordered" evidence="1">
    <location>
        <begin position="624"/>
        <end position="727"/>
    </location>
</feature>
<feature type="compositionally biased region" description="Polar residues" evidence="1">
    <location>
        <begin position="1135"/>
        <end position="1147"/>
    </location>
</feature>
<evidence type="ECO:0000256" key="1">
    <source>
        <dbReference type="SAM" id="MobiDB-lite"/>
    </source>
</evidence>
<reference evidence="2 3" key="1">
    <citation type="journal article" date="2013" name="Fungal Biol.">
        <title>Analysis of microsatellite markers in the genome of the plant pathogen Ceratocystis fimbriata.</title>
        <authorList>
            <person name="Simpson M.C."/>
            <person name="Wilken P.M."/>
            <person name="Coetzee M.P."/>
            <person name="Wingfield M.J."/>
            <person name="Wingfield B.D."/>
        </authorList>
    </citation>
    <scope>NUCLEOTIDE SEQUENCE [LARGE SCALE GENOMIC DNA]</scope>
    <source>
        <strain evidence="2 3">CBS 114723</strain>
    </source>
</reference>
<feature type="region of interest" description="Disordered" evidence="1">
    <location>
        <begin position="1"/>
        <end position="54"/>
    </location>
</feature>
<feature type="compositionally biased region" description="Low complexity" evidence="1">
    <location>
        <begin position="1291"/>
        <end position="1303"/>
    </location>
</feature>
<feature type="compositionally biased region" description="Polar residues" evidence="1">
    <location>
        <begin position="219"/>
        <end position="230"/>
    </location>
</feature>
<feature type="region of interest" description="Disordered" evidence="1">
    <location>
        <begin position="441"/>
        <end position="485"/>
    </location>
</feature>
<feature type="region of interest" description="Disordered" evidence="1">
    <location>
        <begin position="1096"/>
        <end position="1147"/>
    </location>
</feature>
<dbReference type="OrthoDB" id="5404004at2759"/>
<evidence type="ECO:0000313" key="2">
    <source>
        <dbReference type="EMBL" id="PHH50583.1"/>
    </source>
</evidence>
<dbReference type="Proteomes" id="UP000222788">
    <property type="component" value="Unassembled WGS sequence"/>
</dbReference>
<feature type="region of interest" description="Disordered" evidence="1">
    <location>
        <begin position="1278"/>
        <end position="1303"/>
    </location>
</feature>
<dbReference type="STRING" id="1035309.A0A2C5WXR3"/>
<feature type="compositionally biased region" description="Low complexity" evidence="1">
    <location>
        <begin position="340"/>
        <end position="364"/>
    </location>
</feature>
<feature type="region of interest" description="Disordered" evidence="1">
    <location>
        <begin position="338"/>
        <end position="419"/>
    </location>
</feature>
<feature type="compositionally biased region" description="Polar residues" evidence="1">
    <location>
        <begin position="458"/>
        <end position="471"/>
    </location>
</feature>
<reference evidence="2 3" key="2">
    <citation type="journal article" date="2013" name="IMA Fungus">
        <title>IMA Genome-F 1: Ceratocystis fimbriata: Draft nuclear genome sequence for the plant pathogen, Ceratocystis fimbriata.</title>
        <authorList>
            <person name="Wilken P.M."/>
            <person name="Steenkamp E.T."/>
            <person name="Wingfield M.J."/>
            <person name="de Beer Z.W."/>
            <person name="Wingfield B.D."/>
        </authorList>
    </citation>
    <scope>NUCLEOTIDE SEQUENCE [LARGE SCALE GENOMIC DNA]</scope>
    <source>
        <strain evidence="2 3">CBS 114723</strain>
    </source>
</reference>
<feature type="compositionally biased region" description="Basic and acidic residues" evidence="1">
    <location>
        <begin position="376"/>
        <end position="386"/>
    </location>
</feature>
<feature type="compositionally biased region" description="Polar residues" evidence="1">
    <location>
        <begin position="977"/>
        <end position="1011"/>
    </location>
</feature>
<name>A0A2C5WXR3_9PEZI</name>
<feature type="compositionally biased region" description="Polar residues" evidence="1">
    <location>
        <begin position="1167"/>
        <end position="1186"/>
    </location>
</feature>
<proteinExistence type="predicted"/>
<accession>A0A2C5WXR3</accession>
<keyword evidence="3" id="KW-1185">Reference proteome</keyword>
<feature type="compositionally biased region" description="Low complexity" evidence="1">
    <location>
        <begin position="255"/>
        <end position="305"/>
    </location>
</feature>
<feature type="region of interest" description="Disordered" evidence="1">
    <location>
        <begin position="566"/>
        <end position="585"/>
    </location>
</feature>
<feature type="region of interest" description="Disordered" evidence="1">
    <location>
        <begin position="963"/>
        <end position="1011"/>
    </location>
</feature>
<feature type="region of interest" description="Disordered" evidence="1">
    <location>
        <begin position="1161"/>
        <end position="1188"/>
    </location>
</feature>
<evidence type="ECO:0000313" key="3">
    <source>
        <dbReference type="Proteomes" id="UP000222788"/>
    </source>
</evidence>
<comment type="caution">
    <text evidence="2">The sequence shown here is derived from an EMBL/GenBank/DDBJ whole genome shotgun (WGS) entry which is preliminary data.</text>
</comment>
<feature type="compositionally biased region" description="Basic and acidic residues" evidence="1">
    <location>
        <begin position="709"/>
        <end position="727"/>
    </location>
</feature>
<feature type="compositionally biased region" description="Basic and acidic residues" evidence="1">
    <location>
        <begin position="661"/>
        <end position="671"/>
    </location>
</feature>
<dbReference type="EMBL" id="APWK03000123">
    <property type="protein sequence ID" value="PHH50583.1"/>
    <property type="molecule type" value="Genomic_DNA"/>
</dbReference>
<sequence length="1351" mass="144798">MLGKLTRSRSLRTLRKAPPATKDKERTKDTVAASAGSAALSDNSKHIITNSSHPKARGTMVAMDATVALNPPSSAVTPTTTTVAGKADLTASRPSGRPFPPPKSAQAETETIPHGPSELALIPAVSVPRDYVSEVSNGAAENAPRLVSTRPRARTDTQAVLRPKWGDQDRISLTETRPGAIAATTRSGAGAKLMSETKKHQEPDQLEGTPEARLRSKFASFQNSAVPTRSRSMREPPSYTSSLHNRQAALDIGPSSHYSSASASPPSRSTSHSNNHSSHSLATPFTSPPLRSTTTTTITSGSSRTRSISVIYTKPPSSVFFEHHPIVSPLSVTPLATAVSPSRQTSSKQTSSSTSSPNPTPSRSVGLRRAASTKQYDADRSKRHDLVSPLRLSPPDLEKPQLSSLAGQLKRSQSTSSVRRTTCITTSIDAIATAPLSSLNPTNISLHPHQLNRDQDRPSTSSGESFTQPKISSLNSRLSSHHNTHGPIICNSTVAAQTGHLNTKAPYTTEPPNYSTDSNMATIPTSSSVTSLVRPKHDFNKRMSCDDLYINTRTGKTTFRSYHVPIRGRVPSPKESPRSESPAVTLVRTQTPDSIGEVVDLPIGMALGSPTFVTVGSPAPAMSLNSDLQSKAQRSNRAKDANAFSPMAPTSTSPTSAKVVDAQHEVSPDKAKKWRFFGGRSRSRKHTTEHAQEALSKPGIPSAPVRQSSGDDSRRPTTKESRNIEKMAKGTTRITPEEAAMFKPRKTLKRGPSVRLNNKMEISGPTSLQRVPTTVAMPGLDTAAAAATEMHHIDWQSGAQKDSMPSGLLSLNIPDSKFERYSIMFNGILQREGVCSSTLQSEPATSRHPEADDRALFLEKQASLLGRSQTVTSKPKLVEVVNKPQNKDMGRQLTPTRSSTFPIGVKDGDAPAVTASPMSPEQSKSPAFSLFPAAPSQHQKTTIPLASVLSGSTESLPWREVNNQDSKEASKPLAFQHRQTQSPTEIGTTTNNITDVANSPQQNSATEPQKVLSSRAANAHHISSSEVVPFVLVDSSKPVVPKNMPRLRYRNAPTSEATEASPLARAPVTATNLLHALSAAGMTSDATVRAISSDLERQASTASTRSDKNPIVLDNTNAFPQPPAARSANKKSAYVPSSSPIRGPTQVSPIRHMKVQTHNIRNEPHTQPESSVSLKLQTNQSRSRAPTQPFLEAKFEEEPLPHSSPTKTMLPVLHDTKPSVVAMMAPSSESLQMQRSPLGPNTSVLVMESDDEVEVATETAIPQPVPYASSVSAASGASSSATSLNTRQRSESNTTTSSKLTTSTQDEAEIALRNAVEVSIARQISVSRKHRQMLQKSGLIQISPTIKGGRS</sequence>
<feature type="region of interest" description="Disordered" evidence="1">
    <location>
        <begin position="72"/>
        <end position="112"/>
    </location>
</feature>